<gene>
    <name evidence="3" type="ORF">BPA30113_05985</name>
</gene>
<feature type="domain" description="Rap1a immunity protein" evidence="2">
    <location>
        <begin position="57"/>
        <end position="130"/>
    </location>
</feature>
<evidence type="ECO:0000256" key="1">
    <source>
        <dbReference type="SAM" id="SignalP"/>
    </source>
</evidence>
<organism evidence="3 4">
    <name type="scientific">Burkholderia paludis</name>
    <dbReference type="NCBI Taxonomy" id="1506587"/>
    <lineage>
        <taxon>Bacteria</taxon>
        <taxon>Pseudomonadati</taxon>
        <taxon>Pseudomonadota</taxon>
        <taxon>Betaproteobacteria</taxon>
        <taxon>Burkholderiales</taxon>
        <taxon>Burkholderiaceae</taxon>
        <taxon>Burkholderia</taxon>
        <taxon>Burkholderia cepacia complex</taxon>
    </lineage>
</organism>
<dbReference type="RefSeq" id="WP_152603238.1">
    <property type="nucleotide sequence ID" value="NZ_CADIKE010000055.1"/>
</dbReference>
<proteinExistence type="predicted"/>
<name>A0A6P2QZH7_9BURK</name>
<reference evidence="3 4" key="1">
    <citation type="submission" date="2019-09" db="EMBL/GenBank/DDBJ databases">
        <authorList>
            <person name="Depoorter E."/>
        </authorList>
    </citation>
    <scope>NUCLEOTIDE SEQUENCE [LARGE SCALE GENOMIC DNA]</scope>
    <source>
        <strain evidence="3">LMG 30113</strain>
    </source>
</reference>
<keyword evidence="4" id="KW-1185">Reference proteome</keyword>
<evidence type="ECO:0000259" key="2">
    <source>
        <dbReference type="Pfam" id="PF18602"/>
    </source>
</evidence>
<dbReference type="Pfam" id="PF18602">
    <property type="entry name" value="Rap1a"/>
    <property type="match status" value="1"/>
</dbReference>
<feature type="signal peptide" evidence="1">
    <location>
        <begin position="1"/>
        <end position="33"/>
    </location>
</feature>
<evidence type="ECO:0000313" key="3">
    <source>
        <dbReference type="EMBL" id="VWC25719.1"/>
    </source>
</evidence>
<dbReference type="Proteomes" id="UP000494330">
    <property type="component" value="Unassembled WGS sequence"/>
</dbReference>
<feature type="chain" id="PRO_5044426976" description="Rap1a immunity protein domain-containing protein" evidence="1">
    <location>
        <begin position="34"/>
        <end position="131"/>
    </location>
</feature>
<accession>A0A6P2QZH7</accession>
<dbReference type="InterPro" id="IPR041238">
    <property type="entry name" value="Rap1a"/>
</dbReference>
<evidence type="ECO:0000313" key="4">
    <source>
        <dbReference type="Proteomes" id="UP000494330"/>
    </source>
</evidence>
<dbReference type="EMBL" id="CABVQD010000029">
    <property type="protein sequence ID" value="VWC25719.1"/>
    <property type="molecule type" value="Genomic_DNA"/>
</dbReference>
<dbReference type="Gene3D" id="1.10.890.40">
    <property type="match status" value="1"/>
</dbReference>
<sequence>MPGLRFRRICERHPVGVLSLRHMFVFVSLSASAAVASATKVPRVDGVRLLDGMSRTDITPYADAERHAATGYLAGVADATAGKDWCGNARIKPGEVGLDVLDTLRKLPREALKASATSLVVGILRHKYPCR</sequence>
<dbReference type="AlphaFoldDB" id="A0A6P2QZH7"/>
<protein>
    <recommendedName>
        <fullName evidence="2">Rap1a immunity protein domain-containing protein</fullName>
    </recommendedName>
</protein>
<keyword evidence="1" id="KW-0732">Signal</keyword>